<gene>
    <name evidence="3" type="ORF">JI435_024830</name>
</gene>
<evidence type="ECO:0000313" key="3">
    <source>
        <dbReference type="EMBL" id="QRC92363.1"/>
    </source>
</evidence>
<dbReference type="GO" id="GO:0016614">
    <property type="term" value="F:oxidoreductase activity, acting on CH-OH group of donors"/>
    <property type="evidence" value="ECO:0007669"/>
    <property type="project" value="InterPro"/>
</dbReference>
<organism evidence="3 4">
    <name type="scientific">Phaeosphaeria nodorum (strain SN15 / ATCC MYA-4574 / FGSC 10173)</name>
    <name type="common">Glume blotch fungus</name>
    <name type="synonym">Parastagonospora nodorum</name>
    <dbReference type="NCBI Taxonomy" id="321614"/>
    <lineage>
        <taxon>Eukaryota</taxon>
        <taxon>Fungi</taxon>
        <taxon>Dikarya</taxon>
        <taxon>Ascomycota</taxon>
        <taxon>Pezizomycotina</taxon>
        <taxon>Dothideomycetes</taxon>
        <taxon>Pleosporomycetidae</taxon>
        <taxon>Pleosporales</taxon>
        <taxon>Pleosporineae</taxon>
        <taxon>Phaeosphaeriaceae</taxon>
        <taxon>Parastagonospora</taxon>
    </lineage>
</organism>
<dbReference type="InterPro" id="IPR000172">
    <property type="entry name" value="GMC_OxRdtase_N"/>
</dbReference>
<sequence>MTDFVQNSKAISASTAVRQHSVRVYSLTGVNVLCDTPATRILFGDSRRATSVLLVSGKVIHLSKEIIVSCGTQRTPQLLMLSGIGPASELSKQNIPLLLDTPAISQKPLRSQCHDHIAQAQRPDQKLRAFLDRYKQARMSQNTAKA</sequence>
<reference evidence="4" key="1">
    <citation type="journal article" date="2021" name="BMC Genomics">
        <title>Chromosome-level genome assembly and manually-curated proteome of model necrotroph Parastagonospora nodorum Sn15 reveals a genome-wide trove of candidate effector homologs, and redundancy of virulence-related functions within an accessory chromosome.</title>
        <authorList>
            <person name="Bertazzoni S."/>
            <person name="Jones D.A.B."/>
            <person name="Phan H.T."/>
            <person name="Tan K.-C."/>
            <person name="Hane J.K."/>
        </authorList>
    </citation>
    <scope>NUCLEOTIDE SEQUENCE [LARGE SCALE GENOMIC DNA]</scope>
    <source>
        <strain evidence="4">SN15 / ATCC MYA-4574 / FGSC 10173)</strain>
    </source>
</reference>
<dbReference type="PANTHER" id="PTHR11552:SF123">
    <property type="entry name" value="GMC OXIDOREDUCTASE (AFU_ORTHOLOGUE AFUA_2G01770)-RELATED"/>
    <property type="match status" value="1"/>
</dbReference>
<dbReference type="AlphaFoldDB" id="A0A7U2ESR9"/>
<dbReference type="KEGG" id="pno:SNOG_02483"/>
<dbReference type="Proteomes" id="UP000663193">
    <property type="component" value="Chromosome 2"/>
</dbReference>
<proteinExistence type="inferred from homology"/>
<dbReference type="InterPro" id="IPR012132">
    <property type="entry name" value="GMC_OxRdtase"/>
</dbReference>
<comment type="similarity">
    <text evidence="1">Belongs to the GMC oxidoreductase family.</text>
</comment>
<dbReference type="GO" id="GO:0050660">
    <property type="term" value="F:flavin adenine dinucleotide binding"/>
    <property type="evidence" value="ECO:0007669"/>
    <property type="project" value="InterPro"/>
</dbReference>
<feature type="domain" description="Glucose-methanol-choline oxidoreductase N-terminal" evidence="2">
    <location>
        <begin position="71"/>
        <end position="85"/>
    </location>
</feature>
<dbReference type="Pfam" id="PF00732">
    <property type="entry name" value="GMC_oxred_N"/>
    <property type="match status" value="1"/>
</dbReference>
<accession>A0A7U2ESR9</accession>
<name>A0A7U2ESR9_PHANO</name>
<dbReference type="SUPFAM" id="SSF51905">
    <property type="entry name" value="FAD/NAD(P)-binding domain"/>
    <property type="match status" value="1"/>
</dbReference>
<dbReference type="EMBL" id="CP069024">
    <property type="protein sequence ID" value="QRC92363.1"/>
    <property type="molecule type" value="Genomic_DNA"/>
</dbReference>
<dbReference type="InterPro" id="IPR036188">
    <property type="entry name" value="FAD/NAD-bd_sf"/>
</dbReference>
<dbReference type="Gene3D" id="3.50.50.60">
    <property type="entry name" value="FAD/NAD(P)-binding domain"/>
    <property type="match status" value="1"/>
</dbReference>
<dbReference type="PROSITE" id="PS00624">
    <property type="entry name" value="GMC_OXRED_2"/>
    <property type="match status" value="1"/>
</dbReference>
<keyword evidence="4" id="KW-1185">Reference proteome</keyword>
<dbReference type="OrthoDB" id="269227at2759"/>
<dbReference type="RefSeq" id="XP_001793089.1">
    <property type="nucleotide sequence ID" value="XM_001793037.1"/>
</dbReference>
<evidence type="ECO:0000313" key="4">
    <source>
        <dbReference type="Proteomes" id="UP000663193"/>
    </source>
</evidence>
<protein>
    <recommendedName>
        <fullName evidence="2">Glucose-methanol-choline oxidoreductase N-terminal domain-containing protein</fullName>
    </recommendedName>
</protein>
<dbReference type="PANTHER" id="PTHR11552">
    <property type="entry name" value="GLUCOSE-METHANOL-CHOLINE GMC OXIDOREDUCTASE"/>
    <property type="match status" value="1"/>
</dbReference>
<evidence type="ECO:0000259" key="2">
    <source>
        <dbReference type="PROSITE" id="PS00624"/>
    </source>
</evidence>
<dbReference type="VEuPathDB" id="FungiDB:JI435_024830"/>
<evidence type="ECO:0000256" key="1">
    <source>
        <dbReference type="ARBA" id="ARBA00010790"/>
    </source>
</evidence>